<proteinExistence type="predicted"/>
<comment type="caution">
    <text evidence="1">The sequence shown here is derived from an EMBL/GenBank/DDBJ whole genome shotgun (WGS) entry which is preliminary data.</text>
</comment>
<dbReference type="EMBL" id="JAHKPD010000011">
    <property type="protein sequence ID" value="MBU2950108.1"/>
    <property type="molecule type" value="Genomic_DNA"/>
</dbReference>
<reference evidence="1" key="1">
    <citation type="submission" date="2021-05" db="EMBL/GenBank/DDBJ databases">
        <title>Draft genomes of bacteria isolated from model marine particles.</title>
        <authorList>
            <person name="Datta M.S."/>
            <person name="Schwartzman J.A."/>
            <person name="Enke T.N."/>
            <person name="Saavedra J."/>
            <person name="Cermak N."/>
            <person name="Cordero O.X."/>
        </authorList>
    </citation>
    <scope>NUCLEOTIDE SEQUENCE</scope>
    <source>
        <strain evidence="1">I2M19</strain>
    </source>
</reference>
<evidence type="ECO:0000313" key="2">
    <source>
        <dbReference type="Proteomes" id="UP001647509"/>
    </source>
</evidence>
<organism evidence="1 2">
    <name type="scientific">Pseudotamlana agarivorans</name>
    <dbReference type="NCBI Taxonomy" id="481183"/>
    <lineage>
        <taxon>Bacteria</taxon>
        <taxon>Pseudomonadati</taxon>
        <taxon>Bacteroidota</taxon>
        <taxon>Flavobacteriia</taxon>
        <taxon>Flavobacteriales</taxon>
        <taxon>Flavobacteriaceae</taxon>
        <taxon>Pseudotamlana</taxon>
    </lineage>
</organism>
<protein>
    <submittedName>
        <fullName evidence="1">Outer membrane protein transport protein</fullName>
    </submittedName>
</protein>
<accession>A0ACC5U779</accession>
<dbReference type="Proteomes" id="UP001647509">
    <property type="component" value="Unassembled WGS sequence"/>
</dbReference>
<keyword evidence="2" id="KW-1185">Reference proteome</keyword>
<sequence length="524" mass="58276">MKKFNLLFISVLSLSTVYAQDITDALRYSQNEIQGTARFRAMSGAFGALGGDLSAVSLNPAGSVVFSNSHVTITGSNSYTKNETNYFNNMTSTNESCFGINQGGAAFVFVNRNSSSPWTKFAMSLNYERTNNFNDFWQARGTNTNSVDFVDNNNNFLAPVNSIAGNFHQFAQGQRLADISALPNESIDRAYRAIGNQFGYGNQQAFLGYESYILDPEFDDDDNKTYFSNVAAGNFDHKYTYLATGYNGKMSFNFATQFEDKFSLGINLNSHFINYERSTVLIEDNNNTGSTVTHIDFENNLLTTGAGFSFQLGGIFNLTPELRAGVVYDSPTWYSIDEETTQYVKTIRDESGTTRSQTIAPNIVNVYPRYQLQTPGKITGSLAYIIAKRGIISFDYSNQNFSNTEFKPTHDPELSNQNALMSNVLTHVSTYRVGAEYRVINQLSLRGGYRYEDSPYKNGDIMSELQGFSAGIGYTFGNTKIDLTYDQASRSYQNNLYNLNGGGSPFASIDRKNQNITLSLGFSI</sequence>
<evidence type="ECO:0000313" key="1">
    <source>
        <dbReference type="EMBL" id="MBU2950108.1"/>
    </source>
</evidence>
<gene>
    <name evidence="1" type="ORF">KO493_05290</name>
</gene>
<name>A0ACC5U779_9FLAO</name>